<dbReference type="Pfam" id="PF13561">
    <property type="entry name" value="adh_short_C2"/>
    <property type="match status" value="1"/>
</dbReference>
<organism evidence="2 3">
    <name type="scientific">Acuticoccus sediminis</name>
    <dbReference type="NCBI Taxonomy" id="2184697"/>
    <lineage>
        <taxon>Bacteria</taxon>
        <taxon>Pseudomonadati</taxon>
        <taxon>Pseudomonadota</taxon>
        <taxon>Alphaproteobacteria</taxon>
        <taxon>Hyphomicrobiales</taxon>
        <taxon>Amorphaceae</taxon>
        <taxon>Acuticoccus</taxon>
    </lineage>
</organism>
<evidence type="ECO:0000313" key="3">
    <source>
        <dbReference type="Proteomes" id="UP000249590"/>
    </source>
</evidence>
<gene>
    <name evidence="2" type="ORF">DLJ53_08780</name>
</gene>
<name>A0A8B2NNP5_9HYPH</name>
<dbReference type="PRINTS" id="PR00080">
    <property type="entry name" value="SDRFAMILY"/>
</dbReference>
<evidence type="ECO:0000313" key="2">
    <source>
        <dbReference type="EMBL" id="RAI01516.1"/>
    </source>
</evidence>
<dbReference type="SUPFAM" id="SSF51735">
    <property type="entry name" value="NAD(P)-binding Rossmann-fold domains"/>
    <property type="match status" value="1"/>
</dbReference>
<accession>A0A8B2NNP5</accession>
<dbReference type="InterPro" id="IPR002347">
    <property type="entry name" value="SDR_fam"/>
</dbReference>
<dbReference type="NCBIfam" id="NF005559">
    <property type="entry name" value="PRK07231.1"/>
    <property type="match status" value="1"/>
</dbReference>
<dbReference type="InterPro" id="IPR020904">
    <property type="entry name" value="Sc_DH/Rdtase_CS"/>
</dbReference>
<dbReference type="Proteomes" id="UP000249590">
    <property type="component" value="Unassembled WGS sequence"/>
</dbReference>
<dbReference type="RefSeq" id="WP_111344398.1">
    <property type="nucleotide sequence ID" value="NZ_QHHQ01000002.1"/>
</dbReference>
<dbReference type="PROSITE" id="PS00061">
    <property type="entry name" value="ADH_SHORT"/>
    <property type="match status" value="1"/>
</dbReference>
<sequence length="255" mass="26011">MTDLFDLTGRRAIVTGGSAGIGLGMARGLAGKGAAVAIVGRDGAKAEAAARTLRDSGGQAIALSADVASEADCARIVAEAAEALGGVDILVNNAGTNVRKPPEDYTLDEWKSLIDTNLTSAFVLSQAVFPYMKEGGGGRIINIGSMTSLFGAPFAAPYSATKGGILQLTKALAAAWAKHGICVNAVLPGWIDTTLTEQLRKDVPHINDAVLARTPAARWGRPDDFEGIAVFLASPASAFVTGAAIPVDGGYSANA</sequence>
<comment type="caution">
    <text evidence="2">The sequence shown here is derived from an EMBL/GenBank/DDBJ whole genome shotgun (WGS) entry which is preliminary data.</text>
</comment>
<dbReference type="FunFam" id="3.40.50.720:FF:000084">
    <property type="entry name" value="Short-chain dehydrogenase reductase"/>
    <property type="match status" value="1"/>
</dbReference>
<keyword evidence="3" id="KW-1185">Reference proteome</keyword>
<proteinExistence type="inferred from homology"/>
<dbReference type="OrthoDB" id="9796652at2"/>
<dbReference type="Gene3D" id="3.40.50.720">
    <property type="entry name" value="NAD(P)-binding Rossmann-like Domain"/>
    <property type="match status" value="1"/>
</dbReference>
<reference evidence="2 3" key="1">
    <citation type="submission" date="2018-05" db="EMBL/GenBank/DDBJ databases">
        <title>Acuticoccus sediminis sp. nov., isolated from deep-sea sediment of Indian Ocean.</title>
        <authorList>
            <person name="Liu X."/>
            <person name="Lai Q."/>
            <person name="Du Y."/>
            <person name="Sun F."/>
            <person name="Zhang X."/>
            <person name="Wang S."/>
            <person name="Shao Z."/>
        </authorList>
    </citation>
    <scope>NUCLEOTIDE SEQUENCE [LARGE SCALE GENOMIC DNA]</scope>
    <source>
        <strain evidence="2 3">PTG4-2</strain>
    </source>
</reference>
<dbReference type="PANTHER" id="PTHR42760">
    <property type="entry name" value="SHORT-CHAIN DEHYDROGENASES/REDUCTASES FAMILY MEMBER"/>
    <property type="match status" value="1"/>
</dbReference>
<protein>
    <submittedName>
        <fullName evidence="2">2-deoxy-D-gluconate 3-dehydrogenase</fullName>
    </submittedName>
</protein>
<dbReference type="PRINTS" id="PR00081">
    <property type="entry name" value="GDHRDH"/>
</dbReference>
<evidence type="ECO:0000256" key="1">
    <source>
        <dbReference type="ARBA" id="ARBA00006484"/>
    </source>
</evidence>
<dbReference type="EMBL" id="QHHQ01000002">
    <property type="protein sequence ID" value="RAI01516.1"/>
    <property type="molecule type" value="Genomic_DNA"/>
</dbReference>
<dbReference type="InterPro" id="IPR036291">
    <property type="entry name" value="NAD(P)-bd_dom_sf"/>
</dbReference>
<comment type="similarity">
    <text evidence="1">Belongs to the short-chain dehydrogenases/reductases (SDR) family.</text>
</comment>
<dbReference type="AlphaFoldDB" id="A0A8B2NNP5"/>
<dbReference type="GO" id="GO:0016616">
    <property type="term" value="F:oxidoreductase activity, acting on the CH-OH group of donors, NAD or NADP as acceptor"/>
    <property type="evidence" value="ECO:0007669"/>
    <property type="project" value="TreeGrafter"/>
</dbReference>